<feature type="domain" description="Fibronectin type-III" evidence="21">
    <location>
        <begin position="563"/>
        <end position="658"/>
    </location>
</feature>
<dbReference type="InterPro" id="IPR036179">
    <property type="entry name" value="Ig-like_dom_sf"/>
</dbReference>
<feature type="domain" description="Ig-like" evidence="20">
    <location>
        <begin position="239"/>
        <end position="322"/>
    </location>
</feature>
<evidence type="ECO:0000256" key="13">
    <source>
        <dbReference type="ARBA" id="ARBA00023319"/>
    </source>
</evidence>
<evidence type="ECO:0000256" key="19">
    <source>
        <dbReference type="SAM" id="Phobius"/>
    </source>
</evidence>
<dbReference type="PANTHER" id="PTHR44170">
    <property type="entry name" value="PROTEIN SIDEKICK"/>
    <property type="match status" value="1"/>
</dbReference>
<dbReference type="FunCoup" id="A0A6J2YSQ5">
    <property type="interactions" value="79"/>
</dbReference>
<keyword evidence="8" id="KW-0654">Proteoglycan</keyword>
<comment type="subcellular location">
    <subcellularLocation>
        <location evidence="1">Cell membrane</location>
    </subcellularLocation>
    <subcellularLocation>
        <location evidence="2">Membrane</location>
        <topology evidence="2">Single-pass type I membrane protein</topology>
    </subcellularLocation>
</comment>
<evidence type="ECO:0000256" key="18">
    <source>
        <dbReference type="SAM" id="MobiDB-lite"/>
    </source>
</evidence>
<evidence type="ECO:0000256" key="14">
    <source>
        <dbReference type="ARBA" id="ARBA00037573"/>
    </source>
</evidence>
<gene>
    <name evidence="23" type="primary">LOC115890912</name>
</gene>
<dbReference type="SMART" id="SM00409">
    <property type="entry name" value="IG"/>
    <property type="match status" value="4"/>
</dbReference>
<name>A0A6J2YSQ5_SITOR</name>
<keyword evidence="6" id="KW-0732">Signal</keyword>
<dbReference type="RefSeq" id="XP_030767138.1">
    <property type="nucleotide sequence ID" value="XM_030911278.1"/>
</dbReference>
<dbReference type="Pfam" id="PF00041">
    <property type="entry name" value="fn3"/>
    <property type="match status" value="2"/>
</dbReference>
<keyword evidence="12" id="KW-0325">Glycoprotein</keyword>
<keyword evidence="13" id="KW-0393">Immunoglobulin domain</keyword>
<organism evidence="22 23">
    <name type="scientific">Sitophilus oryzae</name>
    <name type="common">Rice weevil</name>
    <name type="synonym">Curculio oryzae</name>
    <dbReference type="NCBI Taxonomy" id="7048"/>
    <lineage>
        <taxon>Eukaryota</taxon>
        <taxon>Metazoa</taxon>
        <taxon>Ecdysozoa</taxon>
        <taxon>Arthropoda</taxon>
        <taxon>Hexapoda</taxon>
        <taxon>Insecta</taxon>
        <taxon>Pterygota</taxon>
        <taxon>Neoptera</taxon>
        <taxon>Endopterygota</taxon>
        <taxon>Coleoptera</taxon>
        <taxon>Polyphaga</taxon>
        <taxon>Cucujiformia</taxon>
        <taxon>Curculionidae</taxon>
        <taxon>Dryophthorinae</taxon>
        <taxon>Sitophilus</taxon>
    </lineage>
</organism>
<dbReference type="InterPro" id="IPR003598">
    <property type="entry name" value="Ig_sub2"/>
</dbReference>
<keyword evidence="3" id="KW-1003">Cell membrane</keyword>
<keyword evidence="4" id="KW-0358">Heparin-binding</keyword>
<dbReference type="InterPro" id="IPR013098">
    <property type="entry name" value="Ig_I-set"/>
</dbReference>
<feature type="domain" description="Fibronectin type-III" evidence="21">
    <location>
        <begin position="448"/>
        <end position="554"/>
    </location>
</feature>
<dbReference type="Pfam" id="PF13927">
    <property type="entry name" value="Ig_3"/>
    <property type="match status" value="1"/>
</dbReference>
<feature type="domain" description="Ig-like" evidence="20">
    <location>
        <begin position="327"/>
        <end position="364"/>
    </location>
</feature>
<dbReference type="AlphaFoldDB" id="A0A6J2YSQ5"/>
<dbReference type="InterPro" id="IPR003599">
    <property type="entry name" value="Ig_sub"/>
</dbReference>
<evidence type="ECO:0000256" key="4">
    <source>
        <dbReference type="ARBA" id="ARBA00022674"/>
    </source>
</evidence>
<dbReference type="GO" id="GO:0030154">
    <property type="term" value="P:cell differentiation"/>
    <property type="evidence" value="ECO:0007669"/>
    <property type="project" value="UniProtKB-ARBA"/>
</dbReference>
<dbReference type="PROSITE" id="PS50835">
    <property type="entry name" value="IG_LIKE"/>
    <property type="match status" value="4"/>
</dbReference>
<dbReference type="GeneID" id="115890912"/>
<reference evidence="23" key="1">
    <citation type="submission" date="2025-08" db="UniProtKB">
        <authorList>
            <consortium name="RefSeq"/>
        </authorList>
    </citation>
    <scope>IDENTIFICATION</scope>
    <source>
        <tissue evidence="23">Gonads</tissue>
    </source>
</reference>
<keyword evidence="10 19" id="KW-0472">Membrane</keyword>
<dbReference type="Proteomes" id="UP000504635">
    <property type="component" value="Unplaced"/>
</dbReference>
<feature type="region of interest" description="Disordered" evidence="18">
    <location>
        <begin position="427"/>
        <end position="452"/>
    </location>
</feature>
<comment type="similarity">
    <text evidence="15">Belongs to the immunoglobulin superfamily. IHOG family.</text>
</comment>
<dbReference type="GO" id="GO:0007399">
    <property type="term" value="P:nervous system development"/>
    <property type="evidence" value="ECO:0007669"/>
    <property type="project" value="TreeGrafter"/>
</dbReference>
<dbReference type="SMART" id="SM00060">
    <property type="entry name" value="FN3"/>
    <property type="match status" value="2"/>
</dbReference>
<dbReference type="SMART" id="SM00408">
    <property type="entry name" value="IGc2"/>
    <property type="match status" value="3"/>
</dbReference>
<evidence type="ECO:0000256" key="16">
    <source>
        <dbReference type="ARBA" id="ARBA00038530"/>
    </source>
</evidence>
<keyword evidence="9 19" id="KW-1133">Transmembrane helix</keyword>
<evidence type="ECO:0000256" key="5">
    <source>
        <dbReference type="ARBA" id="ARBA00022692"/>
    </source>
</evidence>
<dbReference type="GO" id="GO:0009653">
    <property type="term" value="P:anatomical structure morphogenesis"/>
    <property type="evidence" value="ECO:0007669"/>
    <property type="project" value="UniProtKB-ARBA"/>
</dbReference>
<dbReference type="SUPFAM" id="SSF49265">
    <property type="entry name" value="Fibronectin type III"/>
    <property type="match status" value="2"/>
</dbReference>
<evidence type="ECO:0000256" key="2">
    <source>
        <dbReference type="ARBA" id="ARBA00004479"/>
    </source>
</evidence>
<evidence type="ECO:0000256" key="10">
    <source>
        <dbReference type="ARBA" id="ARBA00023136"/>
    </source>
</evidence>
<dbReference type="GO" id="GO:0098609">
    <property type="term" value="P:cell-cell adhesion"/>
    <property type="evidence" value="ECO:0007669"/>
    <property type="project" value="UniProtKB-ARBA"/>
</dbReference>
<proteinExistence type="inferred from homology"/>
<evidence type="ECO:0000313" key="22">
    <source>
        <dbReference type="Proteomes" id="UP000504635"/>
    </source>
</evidence>
<keyword evidence="5 19" id="KW-0812">Transmembrane</keyword>
<dbReference type="GO" id="GO:0005886">
    <property type="term" value="C:plasma membrane"/>
    <property type="evidence" value="ECO:0007669"/>
    <property type="project" value="UniProtKB-SubCell"/>
</dbReference>
<dbReference type="SUPFAM" id="SSF48726">
    <property type="entry name" value="Immunoglobulin"/>
    <property type="match status" value="4"/>
</dbReference>
<dbReference type="InParanoid" id="A0A6J2YSQ5"/>
<evidence type="ECO:0000313" key="23">
    <source>
        <dbReference type="RefSeq" id="XP_030767138.1"/>
    </source>
</evidence>
<dbReference type="InterPro" id="IPR013783">
    <property type="entry name" value="Ig-like_fold"/>
</dbReference>
<evidence type="ECO:0000256" key="17">
    <source>
        <dbReference type="ARBA" id="ARBA00041099"/>
    </source>
</evidence>
<dbReference type="OrthoDB" id="9998697at2759"/>
<keyword evidence="11" id="KW-1015">Disulfide bond</keyword>
<dbReference type="Gene3D" id="2.60.40.10">
    <property type="entry name" value="Immunoglobulins"/>
    <property type="match status" value="6"/>
</dbReference>
<dbReference type="KEGG" id="soy:115890912"/>
<evidence type="ECO:0000256" key="7">
    <source>
        <dbReference type="ARBA" id="ARBA00022737"/>
    </source>
</evidence>
<evidence type="ECO:0000256" key="6">
    <source>
        <dbReference type="ARBA" id="ARBA00022729"/>
    </source>
</evidence>
<dbReference type="Pfam" id="PF07679">
    <property type="entry name" value="I-set"/>
    <property type="match status" value="1"/>
</dbReference>
<dbReference type="InterPro" id="IPR007110">
    <property type="entry name" value="Ig-like_dom"/>
</dbReference>
<feature type="domain" description="Ig-like" evidence="20">
    <location>
        <begin position="34"/>
        <end position="137"/>
    </location>
</feature>
<evidence type="ECO:0000256" key="8">
    <source>
        <dbReference type="ARBA" id="ARBA00022974"/>
    </source>
</evidence>
<evidence type="ECO:0000256" key="11">
    <source>
        <dbReference type="ARBA" id="ARBA00023157"/>
    </source>
</evidence>
<feature type="transmembrane region" description="Helical" evidence="19">
    <location>
        <begin position="687"/>
        <end position="710"/>
    </location>
</feature>
<dbReference type="Pfam" id="PF13895">
    <property type="entry name" value="Ig_2"/>
    <property type="match status" value="1"/>
</dbReference>
<dbReference type="FunFam" id="2.60.40.10:FF:000005">
    <property type="entry name" value="Neuronal cell adhesion molecule"/>
    <property type="match status" value="1"/>
</dbReference>
<dbReference type="PANTHER" id="PTHR44170:SF33">
    <property type="entry name" value="BROTHER OF IHOG, ISOFORM G-RELATED"/>
    <property type="match status" value="1"/>
</dbReference>
<sequence length="824" mass="92816">MHIGCCKEMKHVHWYKAILAILSNLLHLTYGDFEYVVSKPESLVLSAGYETSLSCEMNIPPDRFQWKFYPLDNPYDSQALINLSSDNFKIIPQDRYRVNKKKSELQIELRDTEGTGDYQCLAYYGASVVASVPWRITLERMEKSPPQENTSASVHVGNTVSWKCEAPKSNPEAYIDYKYGNKYITSPYKNLAVKSMILTNVTVYNSGTYSCLANNGFALKELNPVLRLEVVRNGPPRAPTFIIEPKKEYTVTKGSSVFLDCSAVGQPVPKVSWSKKQSVLPSNRSEENGGLIIRNITSRDDGVYVCTHTNAYGTLTHEITVKYNEEPTIDCSMNMTDVNQGENMDIECIVKGTPEPQVSWFLNGFSVLKDAAVEAIGNRIYFRPVEKRHAGNLQIFARNVVKTVYKSIIVRVIPLSSSIDDIPAPVYTHPKHHHRKPPNTRKPHKMTPPSRPIITRLDDETVMVRWSVPNNNGLAIQFFKVQYKEIGPANHKDTYNTKGSVWNTANTDVRPNIKSFDIRGLKPDYIYKFRVAAVYSNDDSKMSPTSKKFHLRRLDFDEKNPLPVCPITYVQTLNHTAVKIYWECPKYNVSIDGFYISYLTATQAGDDYMKSTVEGESTRSYIINYLQPETSYDIKLQSFNSKLASEFSPLMKGKTGASPITAPTTVQITPNHTKKSATEHSSVDNQLYIVIVGVVIVCAIIITAIVLLFVCRKWKRKKLTDTRDKPSSDHHIQSDVDAKTISRSNGCVLPGNKITITSNPLADAENKNPNVIELRNLANNNVRHRQDLPKLVADDAQSNKVPVGLKDISKRTLSDTRPTGSNYV</sequence>
<dbReference type="InterPro" id="IPR036116">
    <property type="entry name" value="FN3_sf"/>
</dbReference>
<accession>A0A6J2YSQ5</accession>
<evidence type="ECO:0000259" key="20">
    <source>
        <dbReference type="PROSITE" id="PS50835"/>
    </source>
</evidence>
<feature type="compositionally biased region" description="Basic residues" evidence="18">
    <location>
        <begin position="429"/>
        <end position="445"/>
    </location>
</feature>
<evidence type="ECO:0000256" key="12">
    <source>
        <dbReference type="ARBA" id="ARBA00023180"/>
    </source>
</evidence>
<dbReference type="InterPro" id="IPR003961">
    <property type="entry name" value="FN3_dom"/>
</dbReference>
<evidence type="ECO:0000259" key="21">
    <source>
        <dbReference type="PROSITE" id="PS50853"/>
    </source>
</evidence>
<dbReference type="PROSITE" id="PS50853">
    <property type="entry name" value="FN3"/>
    <property type="match status" value="2"/>
</dbReference>
<evidence type="ECO:0000256" key="15">
    <source>
        <dbReference type="ARBA" id="ARBA00038144"/>
    </source>
</evidence>
<comment type="function">
    <text evidence="14">Mediates response to the active Hedgehog (Hh) protein signal in embryos, functioning upstream or at the level of patched (ptc).</text>
</comment>
<protein>
    <recommendedName>
        <fullName evidence="17">Interference hedgehog</fullName>
    </recommendedName>
</protein>
<evidence type="ECO:0000256" key="9">
    <source>
        <dbReference type="ARBA" id="ARBA00022989"/>
    </source>
</evidence>
<feature type="domain" description="Ig-like" evidence="20">
    <location>
        <begin position="146"/>
        <end position="223"/>
    </location>
</feature>
<comment type="subunit">
    <text evidence="16">Homodimer. Heterotetramer; 2 iHog chains bind 2 hh chains when facilitated by heparin, heparin is required to promote high-affinity interactions between hh and iHog.</text>
</comment>
<keyword evidence="7" id="KW-0677">Repeat</keyword>
<dbReference type="CDD" id="cd00063">
    <property type="entry name" value="FN3"/>
    <property type="match status" value="2"/>
</dbReference>
<evidence type="ECO:0000256" key="1">
    <source>
        <dbReference type="ARBA" id="ARBA00004236"/>
    </source>
</evidence>
<keyword evidence="22" id="KW-1185">Reference proteome</keyword>
<evidence type="ECO:0000256" key="3">
    <source>
        <dbReference type="ARBA" id="ARBA00022475"/>
    </source>
</evidence>